<sequence>MPLRDKNSLSRDGNGPSGICLSHLLSGYTPYLDAALVHPNPVLYHKLQEAKHLPITEQDLQYLCEGLEGRSGNPVAVLYDTLLHPDADRGFEFPSVLQWRLDKRHHIPHLILGKSAPGGAWHAMEGSMLTISLGIWMELPGVSYRDVNPAKRRAASSNRASPEEIVSYYQNYVTLMGLQRNFVENTYVTSVQRLHRGLWEVRGYQQLQGETHVPFSLFAENVVLATGASDSPARLGVEGEELPYVFHSVRDLGAAVSQRGKSGPASDPVLVVGAGLSAADAILCACDHSISVLHAFRKRADDPSLIFKQLPKALYPEYHRVYHMMCSQTHLPAPVTNRGANPTVPSASSALLPDYTSFPEHCVLSFHPDMSCVLRGSNGVLRAVKVSMVLVLIGTYPDLFFIKEKGQYLGLDSSRPISCKHNPVDINPYTFECRAEPGLFAMGPLVGDNFVRFLKGGALGILGSSALESCHTSSFLPLAYLLLTQA</sequence>
<reference evidence="2" key="1">
    <citation type="journal article" date="2014" name="Science">
        <title>Nonhuman genetics. Genomic basis for the convergent evolution of electric organs.</title>
        <authorList>
            <person name="Gallant J.R."/>
            <person name="Traeger L.L."/>
            <person name="Volkening J.D."/>
            <person name="Moffett H."/>
            <person name="Chen P.H."/>
            <person name="Novina C.D."/>
            <person name="Phillips G.N.Jr."/>
            <person name="Anand R."/>
            <person name="Wells G.B."/>
            <person name="Pinch M."/>
            <person name="Guth R."/>
            <person name="Unguez G.A."/>
            <person name="Albert J.S."/>
            <person name="Zakon H.H."/>
            <person name="Samanta M.P."/>
            <person name="Sussman M.R."/>
        </authorList>
    </citation>
    <scope>NUCLEOTIDE SEQUENCE [LARGE SCALE GENOMIC DNA]</scope>
</reference>
<keyword evidence="2" id="KW-1185">Reference proteome</keyword>
<protein>
    <recommendedName>
        <fullName evidence="3">Oxidative stress induced growth inhibitor family member 2</fullName>
    </recommendedName>
</protein>
<dbReference type="Gene3D" id="3.50.50.60">
    <property type="entry name" value="FAD/NAD(P)-binding domain"/>
    <property type="match status" value="1"/>
</dbReference>
<dbReference type="AlphaFoldDB" id="A0A4W4EGA0"/>
<dbReference type="GO" id="GO:0030308">
    <property type="term" value="P:negative regulation of cell growth"/>
    <property type="evidence" value="ECO:0007669"/>
    <property type="project" value="TreeGrafter"/>
</dbReference>
<dbReference type="Proteomes" id="UP000314983">
    <property type="component" value="Chromosome 10"/>
</dbReference>
<evidence type="ECO:0000313" key="2">
    <source>
        <dbReference type="Proteomes" id="UP000314983"/>
    </source>
</evidence>
<dbReference type="GO" id="GO:0008083">
    <property type="term" value="F:growth factor activity"/>
    <property type="evidence" value="ECO:0007669"/>
    <property type="project" value="TreeGrafter"/>
</dbReference>
<name>A0A4W4EGA0_ELEEL</name>
<proteinExistence type="predicted"/>
<dbReference type="InterPro" id="IPR036188">
    <property type="entry name" value="FAD/NAD-bd_sf"/>
</dbReference>
<dbReference type="GeneTree" id="ENSGT00390000006658"/>
<organism evidence="1 2">
    <name type="scientific">Electrophorus electricus</name>
    <name type="common">Electric eel</name>
    <name type="synonym">Gymnotus electricus</name>
    <dbReference type="NCBI Taxonomy" id="8005"/>
    <lineage>
        <taxon>Eukaryota</taxon>
        <taxon>Metazoa</taxon>
        <taxon>Chordata</taxon>
        <taxon>Craniata</taxon>
        <taxon>Vertebrata</taxon>
        <taxon>Euteleostomi</taxon>
        <taxon>Actinopterygii</taxon>
        <taxon>Neopterygii</taxon>
        <taxon>Teleostei</taxon>
        <taxon>Ostariophysi</taxon>
        <taxon>Gymnotiformes</taxon>
        <taxon>Gymnotoidei</taxon>
        <taxon>Gymnotidae</taxon>
        <taxon>Electrophorus</taxon>
    </lineage>
</organism>
<gene>
    <name evidence="1" type="primary">OSGIN2</name>
</gene>
<reference evidence="1" key="4">
    <citation type="submission" date="2025-08" db="UniProtKB">
        <authorList>
            <consortium name="Ensembl"/>
        </authorList>
    </citation>
    <scope>IDENTIFICATION</scope>
</reference>
<dbReference type="SUPFAM" id="SSF51905">
    <property type="entry name" value="FAD/NAD(P)-binding domain"/>
    <property type="match status" value="1"/>
</dbReference>
<accession>A0A4W4EGA0</accession>
<evidence type="ECO:0008006" key="3">
    <source>
        <dbReference type="Google" id="ProtNLM"/>
    </source>
</evidence>
<dbReference type="Ensembl" id="ENSEEET00000010490.2">
    <property type="protein sequence ID" value="ENSEEEP00000010368.2"/>
    <property type="gene ID" value="ENSEEEG00000005249.2"/>
</dbReference>
<dbReference type="PANTHER" id="PTHR15192">
    <property type="entry name" value="PROTEIN CBG05349"/>
    <property type="match status" value="1"/>
</dbReference>
<dbReference type="PANTHER" id="PTHR15192:SF4">
    <property type="entry name" value="OXIDATIVE STRESS-INDUCED GROWTH INHIBITOR 2"/>
    <property type="match status" value="1"/>
</dbReference>
<dbReference type="Pfam" id="PF13738">
    <property type="entry name" value="Pyr_redox_3"/>
    <property type="match status" value="1"/>
</dbReference>
<reference evidence="1" key="5">
    <citation type="submission" date="2025-09" db="UniProtKB">
        <authorList>
            <consortium name="Ensembl"/>
        </authorList>
    </citation>
    <scope>IDENTIFICATION</scope>
</reference>
<dbReference type="InterPro" id="IPR029731">
    <property type="entry name" value="OSGIN1/2"/>
</dbReference>
<evidence type="ECO:0000313" key="1">
    <source>
        <dbReference type="Ensembl" id="ENSEEEP00000010368.2"/>
    </source>
</evidence>
<reference evidence="2" key="2">
    <citation type="journal article" date="2017" name="Sci. Adv.">
        <title>A tail of two voltages: Proteomic comparison of the three electric organs of the electric eel.</title>
        <authorList>
            <person name="Traeger L.L."/>
            <person name="Sabat G."/>
            <person name="Barrett-Wilt G.A."/>
            <person name="Wells G.B."/>
            <person name="Sussman M.R."/>
        </authorList>
    </citation>
    <scope>NUCLEOTIDE SEQUENCE [LARGE SCALE GENOMIC DNA]</scope>
</reference>
<reference evidence="1" key="3">
    <citation type="submission" date="2020-05" db="EMBL/GenBank/DDBJ databases">
        <title>Electrophorus electricus (electric eel) genome, fEleEle1, primary haplotype.</title>
        <authorList>
            <person name="Myers G."/>
            <person name="Meyer A."/>
            <person name="Fedrigo O."/>
            <person name="Formenti G."/>
            <person name="Rhie A."/>
            <person name="Tracey A."/>
            <person name="Sims Y."/>
            <person name="Jarvis E.D."/>
        </authorList>
    </citation>
    <scope>NUCLEOTIDE SEQUENCE [LARGE SCALE GENOMIC DNA]</scope>
</reference>